<reference evidence="1 2" key="1">
    <citation type="journal article" date="2024" name="bioRxiv">
        <title>A reference genome for Trichogramma kaykai: A tiny desert-dwelling parasitoid wasp with competing sex-ratio distorters.</title>
        <authorList>
            <person name="Culotta J."/>
            <person name="Lindsey A.R."/>
        </authorList>
    </citation>
    <scope>NUCLEOTIDE SEQUENCE [LARGE SCALE GENOMIC DNA]</scope>
    <source>
        <strain evidence="1 2">KSX58</strain>
    </source>
</reference>
<dbReference type="EMBL" id="JBJJXI010000148">
    <property type="protein sequence ID" value="KAL3386190.1"/>
    <property type="molecule type" value="Genomic_DNA"/>
</dbReference>
<dbReference type="AlphaFoldDB" id="A0ABD2W0A4"/>
<protein>
    <submittedName>
        <fullName evidence="1">Uncharacterized protein</fullName>
    </submittedName>
</protein>
<comment type="caution">
    <text evidence="1">The sequence shown here is derived from an EMBL/GenBank/DDBJ whole genome shotgun (WGS) entry which is preliminary data.</text>
</comment>
<organism evidence="1 2">
    <name type="scientific">Trichogramma kaykai</name>
    <dbReference type="NCBI Taxonomy" id="54128"/>
    <lineage>
        <taxon>Eukaryota</taxon>
        <taxon>Metazoa</taxon>
        <taxon>Ecdysozoa</taxon>
        <taxon>Arthropoda</taxon>
        <taxon>Hexapoda</taxon>
        <taxon>Insecta</taxon>
        <taxon>Pterygota</taxon>
        <taxon>Neoptera</taxon>
        <taxon>Endopterygota</taxon>
        <taxon>Hymenoptera</taxon>
        <taxon>Apocrita</taxon>
        <taxon>Proctotrupomorpha</taxon>
        <taxon>Chalcidoidea</taxon>
        <taxon>Trichogrammatidae</taxon>
        <taxon>Trichogramma</taxon>
    </lineage>
</organism>
<gene>
    <name evidence="1" type="ORF">TKK_018388</name>
</gene>
<evidence type="ECO:0000313" key="2">
    <source>
        <dbReference type="Proteomes" id="UP001627154"/>
    </source>
</evidence>
<dbReference type="Proteomes" id="UP001627154">
    <property type="component" value="Unassembled WGS sequence"/>
</dbReference>
<dbReference type="Gene3D" id="1.25.40.10">
    <property type="entry name" value="Tetratricopeptide repeat domain"/>
    <property type="match status" value="1"/>
</dbReference>
<accession>A0ABD2W0A4</accession>
<evidence type="ECO:0000313" key="1">
    <source>
        <dbReference type="EMBL" id="KAL3386190.1"/>
    </source>
</evidence>
<dbReference type="SUPFAM" id="SSF81901">
    <property type="entry name" value="HCP-like"/>
    <property type="match status" value="1"/>
</dbReference>
<keyword evidence="2" id="KW-1185">Reference proteome</keyword>
<sequence>MNTKELVKAKNCLDYIKNLLPPEKRSKTYYHYLGKYYDKIGNYSVTKENYIKALGDQMGNFSADMGYLKLIHNTSNSKNNSEVIEHLENMLKRYENHKDRSFNIFLNLAFIYLFKNKDLKLADDNFLKALKINPCNPQLKNFHTAFDPKKKYNVFQVIHEKILIENENGYGDTLKELKRHCTEYENPKKMINALDLLDTEFVKAFAKTMSLKE</sequence>
<name>A0ABD2W0A4_9HYME</name>
<dbReference type="InterPro" id="IPR011990">
    <property type="entry name" value="TPR-like_helical_dom_sf"/>
</dbReference>
<proteinExistence type="predicted"/>